<protein>
    <recommendedName>
        <fullName evidence="10 11">Cytochrome b mRNA-processing protein 4</fullName>
    </recommendedName>
</protein>
<comment type="caution">
    <text evidence="13">The sequence shown here is derived from an EMBL/GenBank/DDBJ whole genome shotgun (WGS) entry which is preliminary data.</text>
</comment>
<evidence type="ECO:0000256" key="4">
    <source>
        <dbReference type="ARBA" id="ARBA00022792"/>
    </source>
</evidence>
<comment type="function">
    <text evidence="9 11">Essential for the assembly of ubiquinol-cytochrome c reductase. It has a direct effect on the correct occurrence of the Rieske protein, core 4, core 5 and apocytochrome b.</text>
</comment>
<evidence type="ECO:0000256" key="5">
    <source>
        <dbReference type="ARBA" id="ARBA00022989"/>
    </source>
</evidence>
<evidence type="ECO:0000256" key="8">
    <source>
        <dbReference type="ARBA" id="ARBA00023186"/>
    </source>
</evidence>
<evidence type="ECO:0000256" key="11">
    <source>
        <dbReference type="RuleBase" id="RU368005"/>
    </source>
</evidence>
<dbReference type="GO" id="GO:0005743">
    <property type="term" value="C:mitochondrial inner membrane"/>
    <property type="evidence" value="ECO:0007669"/>
    <property type="project" value="UniProtKB-SubCell"/>
</dbReference>
<reference evidence="13 14" key="1">
    <citation type="submission" date="2023-08" db="EMBL/GenBank/DDBJ databases">
        <title>Black Yeasts Isolated from many extreme environments.</title>
        <authorList>
            <person name="Coleine C."/>
            <person name="Stajich J.E."/>
            <person name="Selbmann L."/>
        </authorList>
    </citation>
    <scope>NUCLEOTIDE SEQUENCE [LARGE SCALE GENOMIC DNA]</scope>
    <source>
        <strain evidence="13 14">CCFEE 5910</strain>
    </source>
</reference>
<feature type="region of interest" description="Disordered" evidence="12">
    <location>
        <begin position="97"/>
        <end position="140"/>
    </location>
</feature>
<keyword evidence="5" id="KW-1133">Transmembrane helix</keyword>
<dbReference type="Pfam" id="PF07960">
    <property type="entry name" value="CBP4"/>
    <property type="match status" value="1"/>
</dbReference>
<evidence type="ECO:0000256" key="9">
    <source>
        <dbReference type="ARBA" id="ARBA00025413"/>
    </source>
</evidence>
<keyword evidence="7" id="KW-0472">Membrane</keyword>
<dbReference type="Proteomes" id="UP001309876">
    <property type="component" value="Unassembled WGS sequence"/>
</dbReference>
<keyword evidence="3" id="KW-0812">Transmembrane</keyword>
<dbReference type="PANTHER" id="PTHR28202">
    <property type="entry name" value="ASSEMBLY FACTOR CBP4"/>
    <property type="match status" value="1"/>
</dbReference>
<dbReference type="InterPro" id="IPR012420">
    <property type="entry name" value="Cbp4"/>
</dbReference>
<keyword evidence="6 11" id="KW-0496">Mitochondrion</keyword>
<sequence length="140" mass="16376">MSRGGMYTKMAAVFLGFSIGGPAIMYYVTPSEGELFKRFNPELQKRNLELRGEREKNYKDFAQKMIEYSKSDKPIWEAEADARQKLRDDILHRERQERIEKDQRAREMKADFAAGRQALAHHGPSFEELSSGQHQHRDKE</sequence>
<gene>
    <name evidence="13" type="primary">cbp4</name>
    <name evidence="13" type="ORF">LTR05_000061</name>
</gene>
<comment type="subcellular location">
    <subcellularLocation>
        <location evidence="1 11">Mitochondrion inner membrane</location>
        <topology evidence="1 11">Single-pass membrane protein</topology>
    </subcellularLocation>
</comment>
<evidence type="ECO:0000256" key="3">
    <source>
        <dbReference type="ARBA" id="ARBA00022692"/>
    </source>
</evidence>
<evidence type="ECO:0000256" key="7">
    <source>
        <dbReference type="ARBA" id="ARBA00023136"/>
    </source>
</evidence>
<comment type="similarity">
    <text evidence="2 11">Belongs to the CBP4 family.</text>
</comment>
<proteinExistence type="inferred from homology"/>
<dbReference type="GO" id="GO:0034551">
    <property type="term" value="P:mitochondrial respiratory chain complex III assembly"/>
    <property type="evidence" value="ECO:0007669"/>
    <property type="project" value="TreeGrafter"/>
</dbReference>
<evidence type="ECO:0000256" key="1">
    <source>
        <dbReference type="ARBA" id="ARBA00004434"/>
    </source>
</evidence>
<dbReference type="EMBL" id="JAVRRJ010000001">
    <property type="protein sequence ID" value="KAK5089894.1"/>
    <property type="molecule type" value="Genomic_DNA"/>
</dbReference>
<name>A0AAN7TAG4_9EURO</name>
<keyword evidence="14" id="KW-1185">Reference proteome</keyword>
<evidence type="ECO:0000313" key="13">
    <source>
        <dbReference type="EMBL" id="KAK5089894.1"/>
    </source>
</evidence>
<evidence type="ECO:0000313" key="14">
    <source>
        <dbReference type="Proteomes" id="UP001309876"/>
    </source>
</evidence>
<evidence type="ECO:0000256" key="6">
    <source>
        <dbReference type="ARBA" id="ARBA00023128"/>
    </source>
</evidence>
<evidence type="ECO:0000256" key="10">
    <source>
        <dbReference type="ARBA" id="ARBA00031521"/>
    </source>
</evidence>
<dbReference type="AlphaFoldDB" id="A0AAN7TAG4"/>
<keyword evidence="8 11" id="KW-0143">Chaperone</keyword>
<evidence type="ECO:0000256" key="12">
    <source>
        <dbReference type="SAM" id="MobiDB-lite"/>
    </source>
</evidence>
<organism evidence="13 14">
    <name type="scientific">Lithohypha guttulata</name>
    <dbReference type="NCBI Taxonomy" id="1690604"/>
    <lineage>
        <taxon>Eukaryota</taxon>
        <taxon>Fungi</taxon>
        <taxon>Dikarya</taxon>
        <taxon>Ascomycota</taxon>
        <taxon>Pezizomycotina</taxon>
        <taxon>Eurotiomycetes</taxon>
        <taxon>Chaetothyriomycetidae</taxon>
        <taxon>Chaetothyriales</taxon>
        <taxon>Trichomeriaceae</taxon>
        <taxon>Lithohypha</taxon>
    </lineage>
</organism>
<feature type="compositionally biased region" description="Basic and acidic residues" evidence="12">
    <location>
        <begin position="97"/>
        <end position="110"/>
    </location>
</feature>
<dbReference type="PANTHER" id="PTHR28202:SF1">
    <property type="entry name" value="ASSEMBLY FACTOR CBP4"/>
    <property type="match status" value="1"/>
</dbReference>
<evidence type="ECO:0000256" key="2">
    <source>
        <dbReference type="ARBA" id="ARBA00006780"/>
    </source>
</evidence>
<accession>A0AAN7TAG4</accession>
<keyword evidence="4 11" id="KW-0999">Mitochondrion inner membrane</keyword>